<reference evidence="1" key="1">
    <citation type="submission" date="2018-11" db="EMBL/GenBank/DDBJ databases">
        <authorList>
            <consortium name="Pathogen Informatics"/>
        </authorList>
    </citation>
    <scope>NUCLEOTIDE SEQUENCE</scope>
</reference>
<evidence type="ECO:0000313" key="1">
    <source>
        <dbReference type="EMBL" id="VEL27099.1"/>
    </source>
</evidence>
<proteinExistence type="predicted"/>
<dbReference type="EMBL" id="CAAALY010084865">
    <property type="protein sequence ID" value="VEL27099.1"/>
    <property type="molecule type" value="Genomic_DNA"/>
</dbReference>
<keyword evidence="2" id="KW-1185">Reference proteome</keyword>
<evidence type="ECO:0000313" key="2">
    <source>
        <dbReference type="Proteomes" id="UP000784294"/>
    </source>
</evidence>
<dbReference type="Proteomes" id="UP000784294">
    <property type="component" value="Unassembled WGS sequence"/>
</dbReference>
<comment type="caution">
    <text evidence="1">The sequence shown here is derived from an EMBL/GenBank/DDBJ whole genome shotgun (WGS) entry which is preliminary data.</text>
</comment>
<organism evidence="1 2">
    <name type="scientific">Protopolystoma xenopodis</name>
    <dbReference type="NCBI Taxonomy" id="117903"/>
    <lineage>
        <taxon>Eukaryota</taxon>
        <taxon>Metazoa</taxon>
        <taxon>Spiralia</taxon>
        <taxon>Lophotrochozoa</taxon>
        <taxon>Platyhelminthes</taxon>
        <taxon>Monogenea</taxon>
        <taxon>Polyopisthocotylea</taxon>
        <taxon>Polystomatidea</taxon>
        <taxon>Polystomatidae</taxon>
        <taxon>Protopolystoma</taxon>
    </lineage>
</organism>
<gene>
    <name evidence="1" type="ORF">PXEA_LOCUS20539</name>
</gene>
<dbReference type="AlphaFoldDB" id="A0A3S5C093"/>
<accession>A0A3S5C093</accession>
<protein>
    <submittedName>
        <fullName evidence="1">Uncharacterized protein</fullName>
    </submittedName>
</protein>
<name>A0A3S5C093_9PLAT</name>
<sequence>MFVWCQMSGLFASGPNSTLSEFGTKFPIVFWSEGHRFVARLTDNPYNLGDLAVFVPADLLERRNPSLGSPERLEADLFKNCFSALTTSSESSVRFRVGLVDAGYFVEELDSLHPADVMRWLSFFTDAGIFLLALVFMPLNFSCLLFCGSSLIRLTFAESVIFNIILSA</sequence>